<evidence type="ECO:0000256" key="1">
    <source>
        <dbReference type="SAM" id="MobiDB-lite"/>
    </source>
</evidence>
<name>F2AVV0_RHOBT</name>
<dbReference type="Proteomes" id="UP000006222">
    <property type="component" value="Unassembled WGS sequence"/>
</dbReference>
<protein>
    <submittedName>
        <fullName evidence="2">Uncharacterized protein</fullName>
    </submittedName>
</protein>
<evidence type="ECO:0000313" key="3">
    <source>
        <dbReference type="Proteomes" id="UP000006222"/>
    </source>
</evidence>
<proteinExistence type="predicted"/>
<dbReference type="AlphaFoldDB" id="F2AVV0"/>
<dbReference type="EMBL" id="AFAR01000191">
    <property type="protein sequence ID" value="EGF26186.1"/>
    <property type="molecule type" value="Genomic_DNA"/>
</dbReference>
<organism evidence="2 3">
    <name type="scientific">Rhodopirellula baltica WH47</name>
    <dbReference type="NCBI Taxonomy" id="991778"/>
    <lineage>
        <taxon>Bacteria</taxon>
        <taxon>Pseudomonadati</taxon>
        <taxon>Planctomycetota</taxon>
        <taxon>Planctomycetia</taxon>
        <taxon>Pirellulales</taxon>
        <taxon>Pirellulaceae</taxon>
        <taxon>Rhodopirellula</taxon>
    </lineage>
</organism>
<accession>F2AVV0</accession>
<evidence type="ECO:0000313" key="2">
    <source>
        <dbReference type="EMBL" id="EGF26186.1"/>
    </source>
</evidence>
<reference evidence="2 3" key="1">
    <citation type="journal article" date="2013" name="Mar. Genomics">
        <title>Expression of sulfatases in Rhodopirellula baltica and the diversity of sulfatases in the genus Rhodopirellula.</title>
        <authorList>
            <person name="Wegner C.E."/>
            <person name="Richter-Heitmann T."/>
            <person name="Klindworth A."/>
            <person name="Klockow C."/>
            <person name="Richter M."/>
            <person name="Achstetter T."/>
            <person name="Glockner F.O."/>
            <person name="Harder J."/>
        </authorList>
    </citation>
    <scope>NUCLEOTIDE SEQUENCE [LARGE SCALE GENOMIC DNA]</scope>
    <source>
        <strain evidence="2 3">WH47</strain>
    </source>
</reference>
<gene>
    <name evidence="2" type="ORF">RBWH47_04238</name>
</gene>
<sequence length="47" mass="5240">MGSLAGERGFGEGTFERRHYDSQNSEGFRDPTMGGTFEPLILSRFVV</sequence>
<comment type="caution">
    <text evidence="2">The sequence shown here is derived from an EMBL/GenBank/DDBJ whole genome shotgun (WGS) entry which is preliminary data.</text>
</comment>
<feature type="region of interest" description="Disordered" evidence="1">
    <location>
        <begin position="1"/>
        <end position="35"/>
    </location>
</feature>